<evidence type="ECO:0000313" key="2">
    <source>
        <dbReference type="Proteomes" id="UP000285750"/>
    </source>
</evidence>
<dbReference type="SUPFAM" id="SSF56784">
    <property type="entry name" value="HAD-like"/>
    <property type="match status" value="1"/>
</dbReference>
<dbReference type="PROSITE" id="PS01229">
    <property type="entry name" value="COF_2"/>
    <property type="match status" value="1"/>
</dbReference>
<comment type="caution">
    <text evidence="1">The sequence shown here is derived from an EMBL/GenBank/DDBJ whole genome shotgun (WGS) entry which is preliminary data.</text>
</comment>
<dbReference type="EMBL" id="QRUY01000015">
    <property type="protein sequence ID" value="RGS07546.1"/>
    <property type="molecule type" value="Genomic_DNA"/>
</dbReference>
<dbReference type="Proteomes" id="UP000285750">
    <property type="component" value="Unassembled WGS sequence"/>
</dbReference>
<organism evidence="1 2">
    <name type="scientific">Phocaeicola plebeius</name>
    <dbReference type="NCBI Taxonomy" id="310297"/>
    <lineage>
        <taxon>Bacteria</taxon>
        <taxon>Pseudomonadati</taxon>
        <taxon>Bacteroidota</taxon>
        <taxon>Bacteroidia</taxon>
        <taxon>Bacteroidales</taxon>
        <taxon>Bacteroidaceae</taxon>
        <taxon>Phocaeicola</taxon>
    </lineage>
</organism>
<dbReference type="NCBIfam" id="TIGR01484">
    <property type="entry name" value="HAD-SF-IIB"/>
    <property type="match status" value="1"/>
</dbReference>
<dbReference type="SFLD" id="SFLDS00003">
    <property type="entry name" value="Haloacid_Dehalogenase"/>
    <property type="match status" value="1"/>
</dbReference>
<dbReference type="SFLD" id="SFLDG01140">
    <property type="entry name" value="C2.B:_Phosphomannomutase_and_P"/>
    <property type="match status" value="1"/>
</dbReference>
<dbReference type="InterPro" id="IPR006379">
    <property type="entry name" value="HAD-SF_hydro_IIB"/>
</dbReference>
<dbReference type="AlphaFoldDB" id="A0A412H5T4"/>
<protein>
    <submittedName>
        <fullName evidence="1">Cof-type HAD-IIB family hydrolase</fullName>
    </submittedName>
</protein>
<dbReference type="InterPro" id="IPR023214">
    <property type="entry name" value="HAD_sf"/>
</dbReference>
<accession>A0A412H5T4</accession>
<dbReference type="PANTHER" id="PTHR10000:SF25">
    <property type="entry name" value="PHOSPHATASE YKRA-RELATED"/>
    <property type="match status" value="1"/>
</dbReference>
<dbReference type="NCBIfam" id="TIGR00099">
    <property type="entry name" value="Cof-subfamily"/>
    <property type="match status" value="1"/>
</dbReference>
<dbReference type="Gene3D" id="3.40.50.1000">
    <property type="entry name" value="HAD superfamily/HAD-like"/>
    <property type="match status" value="1"/>
</dbReference>
<dbReference type="Gene3D" id="3.30.1240.10">
    <property type="match status" value="1"/>
</dbReference>
<dbReference type="GO" id="GO:0016791">
    <property type="term" value="F:phosphatase activity"/>
    <property type="evidence" value="ECO:0007669"/>
    <property type="project" value="TreeGrafter"/>
</dbReference>
<dbReference type="PROSITE" id="PS01228">
    <property type="entry name" value="COF_1"/>
    <property type="match status" value="1"/>
</dbReference>
<keyword evidence="1" id="KW-0378">Hydrolase</keyword>
<name>A0A412H5T4_9BACT</name>
<dbReference type="PANTHER" id="PTHR10000">
    <property type="entry name" value="PHOSPHOSERINE PHOSPHATASE"/>
    <property type="match status" value="1"/>
</dbReference>
<dbReference type="Pfam" id="PF08282">
    <property type="entry name" value="Hydrolase_3"/>
    <property type="match status" value="1"/>
</dbReference>
<gene>
    <name evidence="1" type="ORF">DWY14_08105</name>
</gene>
<dbReference type="SFLD" id="SFLDG01144">
    <property type="entry name" value="C2.B.4:_PGP_Like"/>
    <property type="match status" value="1"/>
</dbReference>
<dbReference type="RefSeq" id="WP_118431226.1">
    <property type="nucleotide sequence ID" value="NZ_JAQCWP010000014.1"/>
</dbReference>
<dbReference type="InterPro" id="IPR000150">
    <property type="entry name" value="Cof"/>
</dbReference>
<evidence type="ECO:0000313" key="1">
    <source>
        <dbReference type="EMBL" id="RGS07546.1"/>
    </source>
</evidence>
<sequence length="259" mass="28102">MAKAIFLDIDGTLLSFETHSVPCSTVKVLKEAGSLGYKIIIATGRASKNIQEIAEVPYDAVIALNGSECVLRDGTIVSQKQISSADFLKALALSEKFHFPMALELNEGVFVNRLNSTVIDAAKIVEHPVPSIVDLKGYFEKHTCCQFCFYLDADTEKVVMSQLPNLSASRWHPYFADINVKGVNKATGMEDFAAYFDLDLSQSLAFGDGGNDIPMLRRAGIGIAMGNASMAVKSVAKYVTGAVDDNGIEKALRNLNILR</sequence>
<dbReference type="GO" id="GO:0005829">
    <property type="term" value="C:cytosol"/>
    <property type="evidence" value="ECO:0007669"/>
    <property type="project" value="TreeGrafter"/>
</dbReference>
<dbReference type="GO" id="GO:0000287">
    <property type="term" value="F:magnesium ion binding"/>
    <property type="evidence" value="ECO:0007669"/>
    <property type="project" value="TreeGrafter"/>
</dbReference>
<reference evidence="1 2" key="1">
    <citation type="submission" date="2018-08" db="EMBL/GenBank/DDBJ databases">
        <title>A genome reference for cultivated species of the human gut microbiota.</title>
        <authorList>
            <person name="Zou Y."/>
            <person name="Xue W."/>
            <person name="Luo G."/>
        </authorList>
    </citation>
    <scope>NUCLEOTIDE SEQUENCE [LARGE SCALE GENOMIC DNA]</scope>
    <source>
        <strain evidence="1 2">AF24-16AC</strain>
    </source>
</reference>
<proteinExistence type="predicted"/>
<dbReference type="InterPro" id="IPR036412">
    <property type="entry name" value="HAD-like_sf"/>
</dbReference>